<evidence type="ECO:0000313" key="2">
    <source>
        <dbReference type="Proteomes" id="UP000320244"/>
    </source>
</evidence>
<organism evidence="1 2">
    <name type="scientific">Leekyejoonella antrihumi</name>
    <dbReference type="NCBI Taxonomy" id="1660198"/>
    <lineage>
        <taxon>Bacteria</taxon>
        <taxon>Bacillati</taxon>
        <taxon>Actinomycetota</taxon>
        <taxon>Actinomycetes</taxon>
        <taxon>Micrococcales</taxon>
        <taxon>Dermacoccaceae</taxon>
        <taxon>Leekyejoonella</taxon>
    </lineage>
</organism>
<dbReference type="Proteomes" id="UP000320244">
    <property type="component" value="Unassembled WGS sequence"/>
</dbReference>
<accession>A0A563E3X1</accession>
<sequence length="99" mass="10718">MACTLGADDGPSRLQRWQHLHQIAAPTAELIGGELEVRYQPGPQVLAELQDLVAEERACCAFVCWTVTEERGQPILRVTAPVGAPHLVEPIAALFMTTG</sequence>
<dbReference type="OrthoDB" id="5078066at2"/>
<proteinExistence type="predicted"/>
<dbReference type="AlphaFoldDB" id="A0A563E3X1"/>
<name>A0A563E3X1_9MICO</name>
<evidence type="ECO:0000313" key="1">
    <source>
        <dbReference type="EMBL" id="TWP36943.1"/>
    </source>
</evidence>
<keyword evidence="2" id="KW-1185">Reference proteome</keyword>
<gene>
    <name evidence="1" type="ORF">FGL98_07730</name>
</gene>
<comment type="caution">
    <text evidence="1">The sequence shown here is derived from an EMBL/GenBank/DDBJ whole genome shotgun (WGS) entry which is preliminary data.</text>
</comment>
<protein>
    <submittedName>
        <fullName evidence="1">Uncharacterized protein</fullName>
    </submittedName>
</protein>
<reference evidence="1 2" key="1">
    <citation type="submission" date="2019-05" db="EMBL/GenBank/DDBJ databases">
        <authorList>
            <person name="Lee S.D."/>
        </authorList>
    </citation>
    <scope>NUCLEOTIDE SEQUENCE [LARGE SCALE GENOMIC DNA]</scope>
    <source>
        <strain evidence="1 2">C5-26</strain>
    </source>
</reference>
<reference evidence="1 2" key="2">
    <citation type="submission" date="2019-08" db="EMBL/GenBank/DDBJ databases">
        <title>Jejuicoccus antrihumi gen. nov., sp. nov., a new member of the family Dermacoccaceae isolated from a cave.</title>
        <authorList>
            <person name="Schumann P."/>
            <person name="Kim I.S."/>
        </authorList>
    </citation>
    <scope>NUCLEOTIDE SEQUENCE [LARGE SCALE GENOMIC DNA]</scope>
    <source>
        <strain evidence="1 2">C5-26</strain>
    </source>
</reference>
<dbReference type="EMBL" id="VCQV01000008">
    <property type="protein sequence ID" value="TWP36943.1"/>
    <property type="molecule type" value="Genomic_DNA"/>
</dbReference>